<dbReference type="Gene3D" id="3.40.630.30">
    <property type="match status" value="1"/>
</dbReference>
<organism evidence="1 2">
    <name type="scientific">Paraclostridium bifermentans</name>
    <name type="common">Clostridium bifermentans</name>
    <dbReference type="NCBI Taxonomy" id="1490"/>
    <lineage>
        <taxon>Bacteria</taxon>
        <taxon>Bacillati</taxon>
        <taxon>Bacillota</taxon>
        <taxon>Clostridia</taxon>
        <taxon>Peptostreptococcales</taxon>
        <taxon>Peptostreptococcaceae</taxon>
        <taxon>Paraclostridium</taxon>
    </lineage>
</organism>
<reference evidence="1 2" key="1">
    <citation type="submission" date="2020-04" db="EMBL/GenBank/DDBJ databases">
        <authorList>
            <person name="Hitch T.C.A."/>
            <person name="Wylensek D."/>
            <person name="Clavel T."/>
        </authorList>
    </citation>
    <scope>NUCLEOTIDE SEQUENCE [LARGE SCALE GENOMIC DNA]</scope>
    <source>
        <strain evidence="1 2">Med78_4-601-WT-2</strain>
    </source>
</reference>
<dbReference type="RefSeq" id="WP_168931151.1">
    <property type="nucleotide sequence ID" value="NZ_JABAFD010000002.1"/>
</dbReference>
<dbReference type="Proteomes" id="UP000573963">
    <property type="component" value="Unassembled WGS sequence"/>
</dbReference>
<evidence type="ECO:0000313" key="2">
    <source>
        <dbReference type="Proteomes" id="UP000573963"/>
    </source>
</evidence>
<accession>A0AA44DJ45</accession>
<evidence type="ECO:0008006" key="3">
    <source>
        <dbReference type="Google" id="ProtNLM"/>
    </source>
</evidence>
<gene>
    <name evidence="1" type="ORF">HF875_04040</name>
</gene>
<dbReference type="EMBL" id="JABAFD010000002">
    <property type="protein sequence ID" value="NME08675.1"/>
    <property type="molecule type" value="Genomic_DNA"/>
</dbReference>
<name>A0AA44DJ45_PARBF</name>
<dbReference type="AlphaFoldDB" id="A0AA44DJ45"/>
<proteinExistence type="predicted"/>
<comment type="caution">
    <text evidence="1">The sequence shown here is derived from an EMBL/GenBank/DDBJ whole genome shotgun (WGS) entry which is preliminary data.</text>
</comment>
<sequence length="64" mass="7550">MNKLTFIDEIKFNKNDLVNLYNNVGWSSYTNDIDTLIKSIENSLKVISVWDKDELVLGFNFKKY</sequence>
<evidence type="ECO:0000313" key="1">
    <source>
        <dbReference type="EMBL" id="NME08675.1"/>
    </source>
</evidence>
<protein>
    <recommendedName>
        <fullName evidence="3">GNAT family N-acetyltransferase</fullName>
    </recommendedName>
</protein>